<dbReference type="PANTHER" id="PTHR43133">
    <property type="entry name" value="RNA POLYMERASE ECF-TYPE SIGMA FACTO"/>
    <property type="match status" value="1"/>
</dbReference>
<keyword evidence="4" id="KW-0804">Transcription</keyword>
<dbReference type="InParanoid" id="A0A420WF82"/>
<dbReference type="OrthoDB" id="7628065at2"/>
<keyword evidence="2" id="KW-0805">Transcription regulation</keyword>
<evidence type="ECO:0000259" key="6">
    <source>
        <dbReference type="PROSITE" id="PS00622"/>
    </source>
</evidence>
<dbReference type="GO" id="GO:0003677">
    <property type="term" value="F:DNA binding"/>
    <property type="evidence" value="ECO:0007669"/>
    <property type="project" value="InterPro"/>
</dbReference>
<evidence type="ECO:0000256" key="3">
    <source>
        <dbReference type="ARBA" id="ARBA00023082"/>
    </source>
</evidence>
<dbReference type="PANTHER" id="PTHR43133:SF63">
    <property type="entry name" value="RNA POLYMERASE SIGMA FACTOR FECI-RELATED"/>
    <property type="match status" value="1"/>
</dbReference>
<dbReference type="Proteomes" id="UP000282211">
    <property type="component" value="Unassembled WGS sequence"/>
</dbReference>
<protein>
    <submittedName>
        <fullName evidence="7">RNA polymerase RpoE-like sigma-24 subunit</fullName>
    </submittedName>
</protein>
<dbReference type="Gene3D" id="1.10.10.10">
    <property type="entry name" value="Winged helix-like DNA-binding domain superfamily/Winged helix DNA-binding domain"/>
    <property type="match status" value="1"/>
</dbReference>
<dbReference type="InterPro" id="IPR000792">
    <property type="entry name" value="Tscrpt_reg_LuxR_C"/>
</dbReference>
<dbReference type="InterPro" id="IPR013249">
    <property type="entry name" value="RNA_pol_sigma70_r4_t2"/>
</dbReference>
<dbReference type="InterPro" id="IPR013324">
    <property type="entry name" value="RNA_pol_sigma_r3/r4-like"/>
</dbReference>
<comment type="caution">
    <text evidence="7">The sequence shown here is derived from an EMBL/GenBank/DDBJ whole genome shotgun (WGS) entry which is preliminary data.</text>
</comment>
<feature type="region of interest" description="Disordered" evidence="5">
    <location>
        <begin position="80"/>
        <end position="100"/>
    </location>
</feature>
<proteinExistence type="inferred from homology"/>
<accession>A0A420WF82</accession>
<evidence type="ECO:0000256" key="4">
    <source>
        <dbReference type="ARBA" id="ARBA00023163"/>
    </source>
</evidence>
<evidence type="ECO:0000256" key="1">
    <source>
        <dbReference type="ARBA" id="ARBA00010641"/>
    </source>
</evidence>
<comment type="similarity">
    <text evidence="1">Belongs to the sigma-70 factor family. ECF subfamily.</text>
</comment>
<dbReference type="NCBIfam" id="TIGR02937">
    <property type="entry name" value="sigma70-ECF"/>
    <property type="match status" value="1"/>
</dbReference>
<dbReference type="Gene3D" id="1.10.1740.10">
    <property type="match status" value="1"/>
</dbReference>
<evidence type="ECO:0000313" key="7">
    <source>
        <dbReference type="EMBL" id="RKQ69641.1"/>
    </source>
</evidence>
<dbReference type="EMBL" id="RBII01000002">
    <property type="protein sequence ID" value="RKQ69641.1"/>
    <property type="molecule type" value="Genomic_DNA"/>
</dbReference>
<dbReference type="InterPro" id="IPR007627">
    <property type="entry name" value="RNA_pol_sigma70_r2"/>
</dbReference>
<dbReference type="SUPFAM" id="SSF88946">
    <property type="entry name" value="Sigma2 domain of RNA polymerase sigma factors"/>
    <property type="match status" value="1"/>
</dbReference>
<dbReference type="GO" id="GO:0006352">
    <property type="term" value="P:DNA-templated transcription initiation"/>
    <property type="evidence" value="ECO:0007669"/>
    <property type="project" value="InterPro"/>
</dbReference>
<sequence>MSGESDKLTPENKLSIESLIGVYQRPLLRYFLRQGLSASDSNDCVQEVFARVIKKDDLEGLKNPQGYIFTIASNLLKDRSRRQRTSKADKHQDSSDTPIFCERPSQDRILAGRQELELVKKAILAMPPKTQSVFVLNRFEGLKYREIADVTGMSISSVEKHMMSALKRLNTLKELL</sequence>
<dbReference type="Pfam" id="PF08281">
    <property type="entry name" value="Sigma70_r4_2"/>
    <property type="match status" value="1"/>
</dbReference>
<dbReference type="GO" id="GO:0016987">
    <property type="term" value="F:sigma factor activity"/>
    <property type="evidence" value="ECO:0007669"/>
    <property type="project" value="UniProtKB-KW"/>
</dbReference>
<keyword evidence="3" id="KW-0731">Sigma factor</keyword>
<dbReference type="AlphaFoldDB" id="A0A420WF82"/>
<dbReference type="InterPro" id="IPR013325">
    <property type="entry name" value="RNA_pol_sigma_r2"/>
</dbReference>
<reference evidence="7 8" key="1">
    <citation type="submission" date="2018-10" db="EMBL/GenBank/DDBJ databases">
        <title>Genomic Encyclopedia of Type Strains, Phase IV (KMG-IV): sequencing the most valuable type-strain genomes for metagenomic binning, comparative biology and taxonomic classification.</title>
        <authorList>
            <person name="Goeker M."/>
        </authorList>
    </citation>
    <scope>NUCLEOTIDE SEQUENCE [LARGE SCALE GENOMIC DNA]</scope>
    <source>
        <strain evidence="7 8">DSM 22008</strain>
    </source>
</reference>
<name>A0A420WF82_9PROT</name>
<dbReference type="SUPFAM" id="SSF88659">
    <property type="entry name" value="Sigma3 and sigma4 domains of RNA polymerase sigma factors"/>
    <property type="match status" value="1"/>
</dbReference>
<evidence type="ECO:0000256" key="5">
    <source>
        <dbReference type="SAM" id="MobiDB-lite"/>
    </source>
</evidence>
<keyword evidence="8" id="KW-1185">Reference proteome</keyword>
<dbReference type="PROSITE" id="PS00622">
    <property type="entry name" value="HTH_LUXR_1"/>
    <property type="match status" value="1"/>
</dbReference>
<evidence type="ECO:0000313" key="8">
    <source>
        <dbReference type="Proteomes" id="UP000282211"/>
    </source>
</evidence>
<dbReference type="RefSeq" id="WP_121102535.1">
    <property type="nucleotide sequence ID" value="NZ_RBII01000002.1"/>
</dbReference>
<dbReference type="Pfam" id="PF04542">
    <property type="entry name" value="Sigma70_r2"/>
    <property type="match status" value="1"/>
</dbReference>
<evidence type="ECO:0000256" key="2">
    <source>
        <dbReference type="ARBA" id="ARBA00023015"/>
    </source>
</evidence>
<organism evidence="7 8">
    <name type="scientific">Litorimonas taeanensis</name>
    <dbReference type="NCBI Taxonomy" id="568099"/>
    <lineage>
        <taxon>Bacteria</taxon>
        <taxon>Pseudomonadati</taxon>
        <taxon>Pseudomonadota</taxon>
        <taxon>Alphaproteobacteria</taxon>
        <taxon>Maricaulales</taxon>
        <taxon>Robiginitomaculaceae</taxon>
    </lineage>
</organism>
<dbReference type="InterPro" id="IPR039425">
    <property type="entry name" value="RNA_pol_sigma-70-like"/>
</dbReference>
<dbReference type="InterPro" id="IPR036388">
    <property type="entry name" value="WH-like_DNA-bd_sf"/>
</dbReference>
<dbReference type="FunCoup" id="A0A420WF82">
    <property type="interactions" value="79"/>
</dbReference>
<dbReference type="InterPro" id="IPR014284">
    <property type="entry name" value="RNA_pol_sigma-70_dom"/>
</dbReference>
<gene>
    <name evidence="7" type="ORF">DES40_2445</name>
</gene>
<feature type="domain" description="HTH luxR-type" evidence="6">
    <location>
        <begin position="141"/>
        <end position="168"/>
    </location>
</feature>
<dbReference type="CDD" id="cd06171">
    <property type="entry name" value="Sigma70_r4"/>
    <property type="match status" value="1"/>
</dbReference>